<dbReference type="HAMAP" id="MF_00222">
    <property type="entry name" value="Shikimate_DH_AroE"/>
    <property type="match status" value="1"/>
</dbReference>
<feature type="binding site" evidence="7">
    <location>
        <position position="109"/>
    </location>
    <ligand>
        <name>shikimate</name>
        <dbReference type="ChEBI" id="CHEBI:36208"/>
    </ligand>
</feature>
<keyword evidence="11" id="KW-1185">Reference proteome</keyword>
<sequence>MKHTITGHTGLICLLGSPCAHSISPMMHNAAFEALDLDYRYLAFDVNEETLPAAVDGLKAMNARGFNLTMPDKNRMVSLCDQLSPAARLIGAVNTVVNDNGVLTGHNTDGAGYMQSVKDAGFQISGEKMTLLGAGGAATAILVQAALDGVREISVFLRPSSRFYDRARETAEALRKKTGCIISLCDFSDHDRLRSELSQSRILTNATSLGMAPSEDACPIPDAAFLPDGLIVSDIIYNPKETRLLSMARAKGLPAFNGSYMLLYQGAEAFRLWTGKEMPVALIKNMFFS</sequence>
<evidence type="ECO:0000313" key="11">
    <source>
        <dbReference type="Proteomes" id="UP000647491"/>
    </source>
</evidence>
<dbReference type="CDD" id="cd01065">
    <property type="entry name" value="NAD_bind_Shikimate_DH"/>
    <property type="match status" value="1"/>
</dbReference>
<dbReference type="InterPro" id="IPR013708">
    <property type="entry name" value="Shikimate_DH-bd_N"/>
</dbReference>
<dbReference type="NCBIfam" id="TIGR00507">
    <property type="entry name" value="aroE"/>
    <property type="match status" value="1"/>
</dbReference>
<comment type="caution">
    <text evidence="10">The sequence shown here is derived from an EMBL/GenBank/DDBJ whole genome shotgun (WGS) entry which is preliminary data.</text>
</comment>
<dbReference type="PANTHER" id="PTHR21089">
    <property type="entry name" value="SHIKIMATE DEHYDROGENASE"/>
    <property type="match status" value="1"/>
</dbReference>
<comment type="catalytic activity">
    <reaction evidence="7">
        <text>shikimate + NADP(+) = 3-dehydroshikimate + NADPH + H(+)</text>
        <dbReference type="Rhea" id="RHEA:17737"/>
        <dbReference type="ChEBI" id="CHEBI:15378"/>
        <dbReference type="ChEBI" id="CHEBI:16630"/>
        <dbReference type="ChEBI" id="CHEBI:36208"/>
        <dbReference type="ChEBI" id="CHEBI:57783"/>
        <dbReference type="ChEBI" id="CHEBI:58349"/>
        <dbReference type="EC" id="1.1.1.25"/>
    </reaction>
</comment>
<organism evidence="10 11">
    <name type="scientific">Enterocloster hominis</name>
    <name type="common">ex Liu et al. 2021</name>
    <dbReference type="NCBI Taxonomy" id="2763663"/>
    <lineage>
        <taxon>Bacteria</taxon>
        <taxon>Bacillati</taxon>
        <taxon>Bacillota</taxon>
        <taxon>Clostridia</taxon>
        <taxon>Lachnospirales</taxon>
        <taxon>Lachnospiraceae</taxon>
        <taxon>Enterocloster</taxon>
    </lineage>
</organism>
<evidence type="ECO:0000256" key="1">
    <source>
        <dbReference type="ARBA" id="ARBA00004871"/>
    </source>
</evidence>
<reference evidence="10 11" key="1">
    <citation type="submission" date="2020-08" db="EMBL/GenBank/DDBJ databases">
        <title>Genome public.</title>
        <authorList>
            <person name="Liu C."/>
            <person name="Sun Q."/>
        </authorList>
    </citation>
    <scope>NUCLEOTIDE SEQUENCE [LARGE SCALE GENOMIC DNA]</scope>
    <source>
        <strain evidence="10 11">BX10</strain>
    </source>
</reference>
<feature type="binding site" evidence="7">
    <location>
        <position position="258"/>
    </location>
    <ligand>
        <name>NADP(+)</name>
        <dbReference type="ChEBI" id="CHEBI:58349"/>
    </ligand>
</feature>
<evidence type="ECO:0000259" key="9">
    <source>
        <dbReference type="Pfam" id="PF18317"/>
    </source>
</evidence>
<dbReference type="Pfam" id="PF08501">
    <property type="entry name" value="Shikimate_dh_N"/>
    <property type="match status" value="1"/>
</dbReference>
<dbReference type="EC" id="1.1.1.25" evidence="2 7"/>
<feature type="domain" description="SDH C-terminal" evidence="9">
    <location>
        <begin position="259"/>
        <end position="284"/>
    </location>
</feature>
<dbReference type="GO" id="GO:0004764">
    <property type="term" value="F:shikimate 3-dehydrogenase (NADP+) activity"/>
    <property type="evidence" value="ECO:0007669"/>
    <property type="project" value="UniProtKB-EC"/>
</dbReference>
<feature type="binding site" evidence="7">
    <location>
        <position position="235"/>
    </location>
    <ligand>
        <name>NADP(+)</name>
        <dbReference type="ChEBI" id="CHEBI:58349"/>
    </ligand>
</feature>
<comment type="caution">
    <text evidence="7">Lacks conserved residue(s) required for the propagation of feature annotation.</text>
</comment>
<dbReference type="Gene3D" id="3.40.50.720">
    <property type="entry name" value="NAD(P)-binding Rossmann-like Domain"/>
    <property type="match status" value="1"/>
</dbReference>
<comment type="pathway">
    <text evidence="1 7">Metabolic intermediate biosynthesis; chorismate biosynthesis; chorismate from D-erythrose 4-phosphate and phosphoenolpyruvate: step 4/7.</text>
</comment>
<comment type="subunit">
    <text evidence="7">Homodimer.</text>
</comment>
<feature type="binding site" evidence="7">
    <location>
        <begin position="133"/>
        <end position="137"/>
    </location>
    <ligand>
        <name>NADP(+)</name>
        <dbReference type="ChEBI" id="CHEBI:58349"/>
    </ligand>
</feature>
<dbReference type="InterPro" id="IPR046346">
    <property type="entry name" value="Aminoacid_DH-like_N_sf"/>
</dbReference>
<evidence type="ECO:0000256" key="4">
    <source>
        <dbReference type="ARBA" id="ARBA00022857"/>
    </source>
</evidence>
<dbReference type="RefSeq" id="WP_022273201.1">
    <property type="nucleotide sequence ID" value="NZ_JACRTJ010000013.1"/>
</dbReference>
<evidence type="ECO:0000256" key="7">
    <source>
        <dbReference type="HAMAP-Rule" id="MF_00222"/>
    </source>
</evidence>
<comment type="similarity">
    <text evidence="7">Belongs to the shikimate dehydrogenase family.</text>
</comment>
<evidence type="ECO:0000256" key="5">
    <source>
        <dbReference type="ARBA" id="ARBA00023002"/>
    </source>
</evidence>
<feature type="active site" description="Proton acceptor" evidence="7">
    <location>
        <position position="73"/>
    </location>
</feature>
<feature type="binding site" evidence="7">
    <location>
        <begin position="22"/>
        <end position="24"/>
    </location>
    <ligand>
        <name>shikimate</name>
        <dbReference type="ChEBI" id="CHEBI:36208"/>
    </ligand>
</feature>
<feature type="binding site" evidence="7">
    <location>
        <position position="265"/>
    </location>
    <ligand>
        <name>shikimate</name>
        <dbReference type="ChEBI" id="CHEBI:36208"/>
    </ligand>
</feature>
<accession>A0ABR7NRM5</accession>
<name>A0ABR7NRM5_9FIRM</name>
<dbReference type="SUPFAM" id="SSF53223">
    <property type="entry name" value="Aminoacid dehydrogenase-like, N-terminal domain"/>
    <property type="match status" value="1"/>
</dbReference>
<evidence type="ECO:0000256" key="3">
    <source>
        <dbReference type="ARBA" id="ARBA00022605"/>
    </source>
</evidence>
<feature type="binding site" evidence="7">
    <location>
        <position position="237"/>
    </location>
    <ligand>
        <name>shikimate</name>
        <dbReference type="ChEBI" id="CHEBI:36208"/>
    </ligand>
</feature>
<evidence type="ECO:0000313" key="10">
    <source>
        <dbReference type="EMBL" id="MBC8598648.1"/>
    </source>
</evidence>
<dbReference type="InterPro" id="IPR011342">
    <property type="entry name" value="Shikimate_DH"/>
</dbReference>
<keyword evidence="6 7" id="KW-0057">Aromatic amino acid biosynthesis</keyword>
<comment type="function">
    <text evidence="7">Involved in the biosynthesis of the chorismate, which leads to the biosynthesis of aromatic amino acids. Catalyzes the reversible NADPH linked reduction of 3-dehydroshikimate (DHSA) to yield shikimate (SA).</text>
</comment>
<dbReference type="Proteomes" id="UP000647491">
    <property type="component" value="Unassembled WGS sequence"/>
</dbReference>
<keyword evidence="4 7" id="KW-0521">NADP</keyword>
<dbReference type="InterPro" id="IPR041121">
    <property type="entry name" value="SDH_C"/>
</dbReference>
<dbReference type="InterPro" id="IPR022893">
    <property type="entry name" value="Shikimate_DH_fam"/>
</dbReference>
<dbReference type="Gene3D" id="3.40.50.10860">
    <property type="entry name" value="Leucine Dehydrogenase, chain A, domain 1"/>
    <property type="match status" value="1"/>
</dbReference>
<feature type="binding site" evidence="7">
    <location>
        <position position="94"/>
    </location>
    <ligand>
        <name>shikimate</name>
        <dbReference type="ChEBI" id="CHEBI:36208"/>
    </ligand>
</feature>
<dbReference type="InterPro" id="IPR036291">
    <property type="entry name" value="NAD(P)-bd_dom_sf"/>
</dbReference>
<feature type="domain" description="Shikimate dehydrogenase substrate binding N-terminal" evidence="8">
    <location>
        <begin position="14"/>
        <end position="96"/>
    </location>
</feature>
<keyword evidence="5 7" id="KW-0560">Oxidoreductase</keyword>
<dbReference type="SUPFAM" id="SSF51735">
    <property type="entry name" value="NAD(P)-binding Rossmann-fold domains"/>
    <property type="match status" value="1"/>
</dbReference>
<evidence type="ECO:0000259" key="8">
    <source>
        <dbReference type="Pfam" id="PF08501"/>
    </source>
</evidence>
<gene>
    <name evidence="7 10" type="primary">aroE</name>
    <name evidence="10" type="ORF">H8708_05280</name>
</gene>
<dbReference type="EMBL" id="JACRTJ010000013">
    <property type="protein sequence ID" value="MBC8598648.1"/>
    <property type="molecule type" value="Genomic_DNA"/>
</dbReference>
<evidence type="ECO:0000256" key="2">
    <source>
        <dbReference type="ARBA" id="ARBA00012962"/>
    </source>
</evidence>
<keyword evidence="3 7" id="KW-0028">Amino-acid biosynthesis</keyword>
<protein>
    <recommendedName>
        <fullName evidence="2 7">Shikimate dehydrogenase (NADP(+))</fullName>
        <shortName evidence="7">SDH</shortName>
        <ecNumber evidence="2 7">1.1.1.25</ecNumber>
    </recommendedName>
</protein>
<dbReference type="Pfam" id="PF18317">
    <property type="entry name" value="SDH_C"/>
    <property type="match status" value="1"/>
</dbReference>
<feature type="binding site" evidence="7">
    <location>
        <position position="69"/>
    </location>
    <ligand>
        <name>shikimate</name>
        <dbReference type="ChEBI" id="CHEBI:36208"/>
    </ligand>
</feature>
<proteinExistence type="inferred from homology"/>
<evidence type="ECO:0000256" key="6">
    <source>
        <dbReference type="ARBA" id="ARBA00023141"/>
    </source>
</evidence>
<dbReference type="PANTHER" id="PTHR21089:SF1">
    <property type="entry name" value="BIFUNCTIONAL 3-DEHYDROQUINATE DEHYDRATASE_SHIKIMATE DEHYDROGENASE, CHLOROPLASTIC"/>
    <property type="match status" value="1"/>
</dbReference>